<reference evidence="2 3" key="1">
    <citation type="submission" date="2009-03" db="EMBL/GenBank/DDBJ databases">
        <title>Comparison of the complete genome sequences of Rhodococcus erythropolis PR4 and Rhodococcus opacus B4.</title>
        <authorList>
            <person name="Takarada H."/>
            <person name="Sekine M."/>
            <person name="Hosoyama A."/>
            <person name="Yamada R."/>
            <person name="Fujisawa T."/>
            <person name="Omata S."/>
            <person name="Shimizu A."/>
            <person name="Tsukatani N."/>
            <person name="Tanikawa S."/>
            <person name="Fujita N."/>
            <person name="Harayama S."/>
        </authorList>
    </citation>
    <scope>NUCLEOTIDE SEQUENCE [LARGE SCALE GENOMIC DNA]</scope>
    <source>
        <strain evidence="2 3">B4</strain>
    </source>
</reference>
<gene>
    <name evidence="2" type="ordered locus">ROP_10410</name>
</gene>
<dbReference type="PATRIC" id="fig|632772.20.peg.1108"/>
<evidence type="ECO:0000313" key="3">
    <source>
        <dbReference type="Proteomes" id="UP000002212"/>
    </source>
</evidence>
<evidence type="ECO:0000256" key="1">
    <source>
        <dbReference type="SAM" id="MobiDB-lite"/>
    </source>
</evidence>
<name>C1AVK8_RHOOB</name>
<dbReference type="HOGENOM" id="CLU_2424924_0_0_11"/>
<evidence type="ECO:0000313" key="2">
    <source>
        <dbReference type="EMBL" id="BAH49288.1"/>
    </source>
</evidence>
<dbReference type="EMBL" id="AP011115">
    <property type="protein sequence ID" value="BAH49288.1"/>
    <property type="molecule type" value="Genomic_DNA"/>
</dbReference>
<feature type="compositionally biased region" description="Basic and acidic residues" evidence="1">
    <location>
        <begin position="87"/>
        <end position="107"/>
    </location>
</feature>
<dbReference type="AlphaFoldDB" id="C1AVK8"/>
<accession>C1AVK8</accession>
<protein>
    <submittedName>
        <fullName evidence="2">Uncharacterized protein</fullName>
    </submittedName>
</protein>
<dbReference type="OrthoDB" id="4467667at2"/>
<proteinExistence type="predicted"/>
<organism evidence="2 3">
    <name type="scientific">Rhodococcus opacus (strain B4)</name>
    <dbReference type="NCBI Taxonomy" id="632772"/>
    <lineage>
        <taxon>Bacteria</taxon>
        <taxon>Bacillati</taxon>
        <taxon>Actinomycetota</taxon>
        <taxon>Actinomycetes</taxon>
        <taxon>Mycobacteriales</taxon>
        <taxon>Nocardiaceae</taxon>
        <taxon>Rhodococcus</taxon>
    </lineage>
</organism>
<dbReference type="STRING" id="632772.ROP_10410"/>
<feature type="region of interest" description="Disordered" evidence="1">
    <location>
        <begin position="73"/>
        <end position="107"/>
    </location>
</feature>
<sequence length="107" mass="12636">MRRRFRQARPDSRRVTAFRYHRRAGRRVAADRRGFRCILDILEWLPHRMRQTNRRNPLNDHHVQLFSELHSTAGSQASGEDAGEALRPVDPEHRTATEVHRALFSDQ</sequence>
<dbReference type="Proteomes" id="UP000002212">
    <property type="component" value="Chromosome"/>
</dbReference>
<dbReference type="KEGG" id="rop:ROP_10410"/>